<feature type="transmembrane region" description="Helical" evidence="1">
    <location>
        <begin position="277"/>
        <end position="296"/>
    </location>
</feature>
<reference evidence="2 3" key="1">
    <citation type="submission" date="2021-03" db="EMBL/GenBank/DDBJ databases">
        <title>Whole genome shotgun sequence of Actinoplanes toevensis NBRC 105298.</title>
        <authorList>
            <person name="Komaki H."/>
            <person name="Tamura T."/>
        </authorList>
    </citation>
    <scope>NUCLEOTIDE SEQUENCE [LARGE SCALE GENOMIC DNA]</scope>
    <source>
        <strain evidence="2 3">NBRC 105298</strain>
    </source>
</reference>
<organism evidence="2 3">
    <name type="scientific">Paractinoplanes toevensis</name>
    <dbReference type="NCBI Taxonomy" id="571911"/>
    <lineage>
        <taxon>Bacteria</taxon>
        <taxon>Bacillati</taxon>
        <taxon>Actinomycetota</taxon>
        <taxon>Actinomycetes</taxon>
        <taxon>Micromonosporales</taxon>
        <taxon>Micromonosporaceae</taxon>
        <taxon>Paractinoplanes</taxon>
    </lineage>
</organism>
<dbReference type="EMBL" id="BOQN01000048">
    <property type="protein sequence ID" value="GIM91426.1"/>
    <property type="molecule type" value="Genomic_DNA"/>
</dbReference>
<keyword evidence="1" id="KW-0472">Membrane</keyword>
<sequence>MTGPESRFRRLLALYPKDHREEYGEEMLGVLLADGRTGPGVTADLVRAALGARFRQASASVREELREEGWRHAAFAVQFFGSLLLLAMAVRRFAMVIWTMVRWPGYDISPFYGVDLVRALGWAVAVAGAVLGIRLLGVTGAAAGLAGEIVAPFRFYLDTPAQVLNAYWIITAAAVVLIAAAVSVRRAAPRGWPFVVAAGVVLIAQGLAPFSLRVPMFGVAAMLALIGVVRLDSTIRGRVIVFAVPVLAVFPLVRLGFGGFVEHNMRHPEAIALIGPVQWAVLVVVPAAAFVVAAGIGRRFRGLMPRTSKGA</sequence>
<accession>A0A919TAZ1</accession>
<feature type="transmembrane region" description="Helical" evidence="1">
    <location>
        <begin position="214"/>
        <end position="232"/>
    </location>
</feature>
<name>A0A919TAZ1_9ACTN</name>
<protein>
    <recommendedName>
        <fullName evidence="4">LigA protein</fullName>
    </recommendedName>
</protein>
<dbReference type="Proteomes" id="UP000677082">
    <property type="component" value="Unassembled WGS sequence"/>
</dbReference>
<keyword evidence="1" id="KW-1133">Transmembrane helix</keyword>
<feature type="transmembrane region" description="Helical" evidence="1">
    <location>
        <begin position="75"/>
        <end position="98"/>
    </location>
</feature>
<evidence type="ECO:0000313" key="2">
    <source>
        <dbReference type="EMBL" id="GIM91426.1"/>
    </source>
</evidence>
<dbReference type="RefSeq" id="WP_213007332.1">
    <property type="nucleotide sequence ID" value="NZ_BOQN01000048.1"/>
</dbReference>
<feature type="transmembrane region" description="Helical" evidence="1">
    <location>
        <begin position="239"/>
        <end position="257"/>
    </location>
</feature>
<keyword evidence="3" id="KW-1185">Reference proteome</keyword>
<feature type="transmembrane region" description="Helical" evidence="1">
    <location>
        <begin position="166"/>
        <end position="184"/>
    </location>
</feature>
<proteinExistence type="predicted"/>
<dbReference type="AlphaFoldDB" id="A0A919TAZ1"/>
<keyword evidence="1" id="KW-0812">Transmembrane</keyword>
<evidence type="ECO:0000256" key="1">
    <source>
        <dbReference type="SAM" id="Phobius"/>
    </source>
</evidence>
<feature type="transmembrane region" description="Helical" evidence="1">
    <location>
        <begin position="191"/>
        <end position="208"/>
    </location>
</feature>
<feature type="transmembrane region" description="Helical" evidence="1">
    <location>
        <begin position="119"/>
        <end position="146"/>
    </location>
</feature>
<evidence type="ECO:0008006" key="4">
    <source>
        <dbReference type="Google" id="ProtNLM"/>
    </source>
</evidence>
<comment type="caution">
    <text evidence="2">The sequence shown here is derived from an EMBL/GenBank/DDBJ whole genome shotgun (WGS) entry which is preliminary data.</text>
</comment>
<gene>
    <name evidence="2" type="ORF">Ato02nite_032190</name>
</gene>
<evidence type="ECO:0000313" key="3">
    <source>
        <dbReference type="Proteomes" id="UP000677082"/>
    </source>
</evidence>